<name>A0AAP3E7A7_9EURY</name>
<dbReference type="Pfam" id="PF05742">
    <property type="entry name" value="TANGO2"/>
    <property type="match status" value="1"/>
</dbReference>
<dbReference type="Proteomes" id="UP001321047">
    <property type="component" value="Unassembled WGS sequence"/>
</dbReference>
<comment type="caution">
    <text evidence="2">The sequence shown here is derived from an EMBL/GenBank/DDBJ whole genome shotgun (WGS) entry which is preliminary data.</text>
</comment>
<evidence type="ECO:0000256" key="1">
    <source>
        <dbReference type="SAM" id="MobiDB-lite"/>
    </source>
</evidence>
<dbReference type="AlphaFoldDB" id="A0AAP3E7A7"/>
<evidence type="ECO:0000313" key="3">
    <source>
        <dbReference type="Proteomes" id="UP001321047"/>
    </source>
</evidence>
<protein>
    <submittedName>
        <fullName evidence="2">NRDE family protein</fullName>
    </submittedName>
</protein>
<feature type="compositionally biased region" description="Polar residues" evidence="1">
    <location>
        <begin position="183"/>
        <end position="200"/>
    </location>
</feature>
<dbReference type="EMBL" id="JAOPJZ010000016">
    <property type="protein sequence ID" value="MCU4753401.1"/>
    <property type="molecule type" value="Genomic_DNA"/>
</dbReference>
<dbReference type="PANTHER" id="PTHR17985">
    <property type="entry name" value="SER/THR-RICH PROTEIN T10 IN DGCR REGION"/>
    <property type="match status" value="1"/>
</dbReference>
<proteinExistence type="predicted"/>
<keyword evidence="3" id="KW-1185">Reference proteome</keyword>
<dbReference type="RefSeq" id="WP_342809718.1">
    <property type="nucleotide sequence ID" value="NZ_JAOPJZ010000016.1"/>
</dbReference>
<organism evidence="2 3">
    <name type="scientific">Natronosalvus hydrolyticus</name>
    <dbReference type="NCBI Taxonomy" id="2979988"/>
    <lineage>
        <taxon>Archaea</taxon>
        <taxon>Methanobacteriati</taxon>
        <taxon>Methanobacteriota</taxon>
        <taxon>Stenosarchaea group</taxon>
        <taxon>Halobacteria</taxon>
        <taxon>Halobacteriales</taxon>
        <taxon>Natrialbaceae</taxon>
        <taxon>Natronosalvus</taxon>
    </lineage>
</organism>
<dbReference type="InterPro" id="IPR008551">
    <property type="entry name" value="TANGO2"/>
</dbReference>
<feature type="region of interest" description="Disordered" evidence="1">
    <location>
        <begin position="160"/>
        <end position="213"/>
    </location>
</feature>
<sequence>MCTLVFAWQVFDGAPIAVAANRDERLDRPASPPAVYATDPVVIAPRDAQAGGTWIGVNEAGLFTGITNRWLDDDLPSERSRGKLVADVLSCSSATKARAHVERALENHAYDGFNLVIADDGAAWCLEWDGESSWTAFDPGVHIVYNTGFDDVAEIPTRRGAVASDQATNAQRVKQRLEEALEDQQSSSGDVSVPACSSDTPDSDAPACSSAMPYSDAPVDSGAVSDWLETAGNVLGDHEYGVCVHGDGFGTRSSSRLALGGVAQTQYAVTDGPPCRNQYRDVDLGDEFRDRVARVLADEGHI</sequence>
<accession>A0AAP3E7A7</accession>
<reference evidence="2 3" key="1">
    <citation type="submission" date="2022-09" db="EMBL/GenBank/DDBJ databases">
        <title>Enrichment on poylsaccharides allowed isolation of novel metabolic and taxonomic groups of Haloarchaea.</title>
        <authorList>
            <person name="Sorokin D.Y."/>
            <person name="Elcheninov A.G."/>
            <person name="Khizhniak T.V."/>
            <person name="Kolganova T.V."/>
            <person name="Kublanov I.V."/>
        </authorList>
    </citation>
    <scope>NUCLEOTIDE SEQUENCE [LARGE SCALE GENOMIC DNA]</scope>
    <source>
        <strain evidence="2 3">AArc-curdl1</strain>
    </source>
</reference>
<dbReference type="PANTHER" id="PTHR17985:SF8">
    <property type="entry name" value="TRANSPORT AND GOLGI ORGANIZATION PROTEIN 2 HOMOLOG"/>
    <property type="match status" value="1"/>
</dbReference>
<gene>
    <name evidence="2" type="ORF">OB919_15665</name>
</gene>
<evidence type="ECO:0000313" key="2">
    <source>
        <dbReference type="EMBL" id="MCU4753401.1"/>
    </source>
</evidence>
<dbReference type="Gene3D" id="3.60.60.10">
    <property type="entry name" value="Penicillin V Acylase, Chain A"/>
    <property type="match status" value="1"/>
</dbReference>